<dbReference type="EMBL" id="RJVU01001088">
    <property type="protein sequence ID" value="ROL55329.1"/>
    <property type="molecule type" value="Genomic_DNA"/>
</dbReference>
<gene>
    <name evidence="2" type="ORF">DPX16_22805</name>
</gene>
<feature type="region of interest" description="Disordered" evidence="1">
    <location>
        <begin position="1"/>
        <end position="28"/>
    </location>
</feature>
<reference evidence="2 3" key="1">
    <citation type="submission" date="2018-10" db="EMBL/GenBank/DDBJ databases">
        <title>Genome assembly for a Yunnan-Guizhou Plateau 3E fish, Anabarilius grahami (Regan), and its evolutionary and genetic applications.</title>
        <authorList>
            <person name="Jiang W."/>
        </authorList>
    </citation>
    <scope>NUCLEOTIDE SEQUENCE [LARGE SCALE GENOMIC DNA]</scope>
    <source>
        <strain evidence="2">AG-KIZ</strain>
        <tissue evidence="2">Muscle</tissue>
    </source>
</reference>
<sequence>MSLTAALLNGDIVDPEDEEDDDDGPLNPTTLKLEWERMSGTIWLLLSKQESRRWLMRMQMVSGLNPQSHPAPTYVQLCKIMERASSRLRLPLEQVKKETVHGRFVKRFLFCHNSQATVSFSFLLDLHTEIEKAWKDLFAFINISRLFR</sequence>
<keyword evidence="3" id="KW-1185">Reference proteome</keyword>
<dbReference type="Proteomes" id="UP000281406">
    <property type="component" value="Unassembled WGS sequence"/>
</dbReference>
<dbReference type="AlphaFoldDB" id="A0A3N0ZA70"/>
<comment type="caution">
    <text evidence="2">The sequence shown here is derived from an EMBL/GenBank/DDBJ whole genome shotgun (WGS) entry which is preliminary data.</text>
</comment>
<feature type="compositionally biased region" description="Acidic residues" evidence="1">
    <location>
        <begin position="13"/>
        <end position="24"/>
    </location>
</feature>
<proteinExistence type="predicted"/>
<accession>A0A3N0ZA70</accession>
<organism evidence="2 3">
    <name type="scientific">Anabarilius grahami</name>
    <name type="common">Kanglang fish</name>
    <name type="synonym">Barilius grahami</name>
    <dbReference type="NCBI Taxonomy" id="495550"/>
    <lineage>
        <taxon>Eukaryota</taxon>
        <taxon>Metazoa</taxon>
        <taxon>Chordata</taxon>
        <taxon>Craniata</taxon>
        <taxon>Vertebrata</taxon>
        <taxon>Euteleostomi</taxon>
        <taxon>Actinopterygii</taxon>
        <taxon>Neopterygii</taxon>
        <taxon>Teleostei</taxon>
        <taxon>Ostariophysi</taxon>
        <taxon>Cypriniformes</taxon>
        <taxon>Xenocyprididae</taxon>
        <taxon>Xenocypridinae</taxon>
        <taxon>Xenocypridinae incertae sedis</taxon>
        <taxon>Anabarilius</taxon>
    </lineage>
</organism>
<protein>
    <submittedName>
        <fullName evidence="2">Uncharacterized protein</fullName>
    </submittedName>
</protein>
<evidence type="ECO:0000256" key="1">
    <source>
        <dbReference type="SAM" id="MobiDB-lite"/>
    </source>
</evidence>
<evidence type="ECO:0000313" key="2">
    <source>
        <dbReference type="EMBL" id="ROL55329.1"/>
    </source>
</evidence>
<name>A0A3N0ZA70_ANAGA</name>
<evidence type="ECO:0000313" key="3">
    <source>
        <dbReference type="Proteomes" id="UP000281406"/>
    </source>
</evidence>